<accession>A0AAV5L2W3</accession>
<evidence type="ECO:0000313" key="1">
    <source>
        <dbReference type="EMBL" id="GKV31432.1"/>
    </source>
</evidence>
<keyword evidence="2" id="KW-1185">Reference proteome</keyword>
<sequence>MDISPIGDTRAVATAQDLGFAKFHLHRPHSFTCNNHLALCSDPSAETSEFLPIYAFAPPTVKSNRKTSRRTILSRKRRTRRITTSSGDSDEGGDYGFFGGDGYGSFGSGSGGGGWGGNGWNFDRFGGHDWDESSSSWSSPAFSFIYEVVCWIALSNCVHFAFKKMARAVAAAGIGDAEREKVPIRLASIC</sequence>
<proteinExistence type="predicted"/>
<gene>
    <name evidence="1" type="ORF">SLEP1_g40119</name>
</gene>
<name>A0AAV5L2W3_9ROSI</name>
<evidence type="ECO:0000313" key="2">
    <source>
        <dbReference type="Proteomes" id="UP001054252"/>
    </source>
</evidence>
<dbReference type="EMBL" id="BPVZ01000091">
    <property type="protein sequence ID" value="GKV31432.1"/>
    <property type="molecule type" value="Genomic_DNA"/>
</dbReference>
<dbReference type="Proteomes" id="UP001054252">
    <property type="component" value="Unassembled WGS sequence"/>
</dbReference>
<protein>
    <submittedName>
        <fullName evidence="1">Uncharacterized protein</fullName>
    </submittedName>
</protein>
<reference evidence="1 2" key="1">
    <citation type="journal article" date="2021" name="Commun. Biol.">
        <title>The genome of Shorea leprosula (Dipterocarpaceae) highlights the ecological relevance of drought in aseasonal tropical rainforests.</title>
        <authorList>
            <person name="Ng K.K.S."/>
            <person name="Kobayashi M.J."/>
            <person name="Fawcett J.A."/>
            <person name="Hatakeyama M."/>
            <person name="Paape T."/>
            <person name="Ng C.H."/>
            <person name="Ang C.C."/>
            <person name="Tnah L.H."/>
            <person name="Lee C.T."/>
            <person name="Nishiyama T."/>
            <person name="Sese J."/>
            <person name="O'Brien M.J."/>
            <person name="Copetti D."/>
            <person name="Mohd Noor M.I."/>
            <person name="Ong R.C."/>
            <person name="Putra M."/>
            <person name="Sireger I.Z."/>
            <person name="Indrioko S."/>
            <person name="Kosugi Y."/>
            <person name="Izuno A."/>
            <person name="Isagi Y."/>
            <person name="Lee S.L."/>
            <person name="Shimizu K.K."/>
        </authorList>
    </citation>
    <scope>NUCLEOTIDE SEQUENCE [LARGE SCALE GENOMIC DNA]</scope>
    <source>
        <strain evidence="1">214</strain>
    </source>
</reference>
<organism evidence="1 2">
    <name type="scientific">Rubroshorea leprosula</name>
    <dbReference type="NCBI Taxonomy" id="152421"/>
    <lineage>
        <taxon>Eukaryota</taxon>
        <taxon>Viridiplantae</taxon>
        <taxon>Streptophyta</taxon>
        <taxon>Embryophyta</taxon>
        <taxon>Tracheophyta</taxon>
        <taxon>Spermatophyta</taxon>
        <taxon>Magnoliopsida</taxon>
        <taxon>eudicotyledons</taxon>
        <taxon>Gunneridae</taxon>
        <taxon>Pentapetalae</taxon>
        <taxon>rosids</taxon>
        <taxon>malvids</taxon>
        <taxon>Malvales</taxon>
        <taxon>Dipterocarpaceae</taxon>
        <taxon>Rubroshorea</taxon>
    </lineage>
</organism>
<dbReference type="PANTHER" id="PTHR36751">
    <property type="entry name" value="F3E22.8 PROTEIN"/>
    <property type="match status" value="1"/>
</dbReference>
<dbReference type="AlphaFoldDB" id="A0AAV5L2W3"/>
<dbReference type="PANTHER" id="PTHR36751:SF1">
    <property type="entry name" value="F3E22.8 PROTEIN"/>
    <property type="match status" value="1"/>
</dbReference>
<comment type="caution">
    <text evidence="1">The sequence shown here is derived from an EMBL/GenBank/DDBJ whole genome shotgun (WGS) entry which is preliminary data.</text>
</comment>